<name>A0A819PUC3_9BILA</name>
<gene>
    <name evidence="1" type="ORF">JBS370_LOCUS27399</name>
</gene>
<accession>A0A819PUC3</accession>
<comment type="caution">
    <text evidence="1">The sequence shown here is derived from an EMBL/GenBank/DDBJ whole genome shotgun (WGS) entry which is preliminary data.</text>
</comment>
<evidence type="ECO:0000313" key="1">
    <source>
        <dbReference type="EMBL" id="CAF4020887.1"/>
    </source>
</evidence>
<organism evidence="1 2">
    <name type="scientific">Rotaria sordida</name>
    <dbReference type="NCBI Taxonomy" id="392033"/>
    <lineage>
        <taxon>Eukaryota</taxon>
        <taxon>Metazoa</taxon>
        <taxon>Spiralia</taxon>
        <taxon>Gnathifera</taxon>
        <taxon>Rotifera</taxon>
        <taxon>Eurotatoria</taxon>
        <taxon>Bdelloidea</taxon>
        <taxon>Philodinida</taxon>
        <taxon>Philodinidae</taxon>
        <taxon>Rotaria</taxon>
    </lineage>
</organism>
<dbReference type="EMBL" id="CAJOBD010005136">
    <property type="protein sequence ID" value="CAF4020887.1"/>
    <property type="molecule type" value="Genomic_DNA"/>
</dbReference>
<sequence length="387" mass="44335">MRIFHRETQTSDKSTIINICNECNETCKTAVHCDNVECSQHEYFKKTPLKFVYMPILPQIRNILARTQYLNFERQNQSTYTIDVMKDITDGAAYNRILLEQLQTKFISLLMNIDGIQIAKSSNASLWVISFVVNELKRDERFKMKNIIIAGVSSSKTKPSRDQMYTILTPIVKELKELENGRYFDLKVSNGDLEPLRVFLLAACLDKPAQAITQNLNEPIGAYGCGRCELAETLTGSIHATRRHGTEIENNIRILREACIEAEQSNFNLSLRSFIENIHRTKRTVICDSRSETIKTQVRVCTRDADPVALKQIQESINNNNIELFKTCYIGSNRFTISSNHEASKFTDSCILFVVNSKLRFGFIRHIIRINYSLTTKPVLSLRDTVV</sequence>
<protein>
    <submittedName>
        <fullName evidence="1">Uncharacterized protein</fullName>
    </submittedName>
</protein>
<evidence type="ECO:0000313" key="2">
    <source>
        <dbReference type="Proteomes" id="UP000663836"/>
    </source>
</evidence>
<dbReference type="AlphaFoldDB" id="A0A819PUC3"/>
<proteinExistence type="predicted"/>
<reference evidence="1" key="1">
    <citation type="submission" date="2021-02" db="EMBL/GenBank/DDBJ databases">
        <authorList>
            <person name="Nowell W R."/>
        </authorList>
    </citation>
    <scope>NUCLEOTIDE SEQUENCE</scope>
</reference>
<dbReference type="Proteomes" id="UP000663836">
    <property type="component" value="Unassembled WGS sequence"/>
</dbReference>